<name>A0ABX5D4B4_LACPE</name>
<comment type="similarity">
    <text evidence="2">Belongs to the bacterial solute-binding protein 5 family.</text>
</comment>
<dbReference type="EMBL" id="PVOB01000067">
    <property type="protein sequence ID" value="PRO95312.1"/>
    <property type="molecule type" value="Genomic_DNA"/>
</dbReference>
<gene>
    <name evidence="6" type="ORF">C6Y08_05310</name>
</gene>
<dbReference type="PANTHER" id="PTHR30290">
    <property type="entry name" value="PERIPLASMIC BINDING COMPONENT OF ABC TRANSPORTER"/>
    <property type="match status" value="1"/>
</dbReference>
<dbReference type="SUPFAM" id="SSF53850">
    <property type="entry name" value="Periplasmic binding protein-like II"/>
    <property type="match status" value="1"/>
</dbReference>
<dbReference type="Pfam" id="PF00496">
    <property type="entry name" value="SBP_bac_5"/>
    <property type="match status" value="1"/>
</dbReference>
<evidence type="ECO:0000313" key="7">
    <source>
        <dbReference type="Proteomes" id="UP000238378"/>
    </source>
</evidence>
<protein>
    <recommendedName>
        <fullName evidence="5">Solute-binding protein family 5 domain-containing protein</fullName>
    </recommendedName>
</protein>
<organism evidence="6 7">
    <name type="scientific">Lactiplantibacillus pentosus</name>
    <name type="common">Lactobacillus pentosus</name>
    <dbReference type="NCBI Taxonomy" id="1589"/>
    <lineage>
        <taxon>Bacteria</taxon>
        <taxon>Bacillati</taxon>
        <taxon>Bacillota</taxon>
        <taxon>Bacilli</taxon>
        <taxon>Lactobacillales</taxon>
        <taxon>Lactobacillaceae</taxon>
        <taxon>Lactiplantibacillus</taxon>
    </lineage>
</organism>
<dbReference type="PANTHER" id="PTHR30290:SF10">
    <property type="entry name" value="PERIPLASMIC OLIGOPEPTIDE-BINDING PROTEIN-RELATED"/>
    <property type="match status" value="1"/>
</dbReference>
<proteinExistence type="inferred from homology"/>
<dbReference type="InterPro" id="IPR000914">
    <property type="entry name" value="SBP_5_dom"/>
</dbReference>
<accession>A0ABX5D4B4</accession>
<evidence type="ECO:0000313" key="6">
    <source>
        <dbReference type="EMBL" id="PRO95312.1"/>
    </source>
</evidence>
<keyword evidence="7" id="KW-1185">Reference proteome</keyword>
<sequence>MKSNVKVSKHVLSWKLVKNPDYWNKKSVKLAEIGYQVVKEPNTAYNLYQTGKLDLISLVGTQAKELAKNKDVVHRPLAATEYMQYNQRKGTFKNRNLRLAFSYAINRKQLVNQVMQNGSTVSKGFVPAKFANNPKTGEDFAKEAYVSGTVNYNLKKAKAYYAKALKQLNKSKLTVTILAADDDQTKNVTEFIQSQLQKLPDVKVNVDSIPFTIMLKRAQDGNFEINYTGWSADFADPISFLSMFTSDNSENNGKWSSSAFDSDIENSNTRDANNAKARWNDLISAEKTLAKDQGITSLFQSNGIDLVNPKLKGVIYDRINGHYDYRNAYLVK</sequence>
<dbReference type="CDD" id="cd08504">
    <property type="entry name" value="PBP2_OppA"/>
    <property type="match status" value="1"/>
</dbReference>
<comment type="subcellular location">
    <subcellularLocation>
        <location evidence="1">Cell envelope</location>
    </subcellularLocation>
</comment>
<evidence type="ECO:0000256" key="4">
    <source>
        <dbReference type="ARBA" id="ARBA00022729"/>
    </source>
</evidence>
<comment type="caution">
    <text evidence="6">The sequence shown here is derived from an EMBL/GenBank/DDBJ whole genome shotgun (WGS) entry which is preliminary data.</text>
</comment>
<dbReference type="Gene3D" id="3.10.105.10">
    <property type="entry name" value="Dipeptide-binding Protein, Domain 3"/>
    <property type="match status" value="1"/>
</dbReference>
<dbReference type="Gene3D" id="3.40.190.10">
    <property type="entry name" value="Periplasmic binding protein-like II"/>
    <property type="match status" value="1"/>
</dbReference>
<dbReference type="Proteomes" id="UP000238378">
    <property type="component" value="Unassembled WGS sequence"/>
</dbReference>
<feature type="domain" description="Solute-binding protein family 5" evidence="5">
    <location>
        <begin position="13"/>
        <end position="250"/>
    </location>
</feature>
<evidence type="ECO:0000256" key="1">
    <source>
        <dbReference type="ARBA" id="ARBA00004196"/>
    </source>
</evidence>
<keyword evidence="3" id="KW-0813">Transport</keyword>
<evidence type="ECO:0000259" key="5">
    <source>
        <dbReference type="Pfam" id="PF00496"/>
    </source>
</evidence>
<keyword evidence="4" id="KW-0732">Signal</keyword>
<reference evidence="6 7" key="1">
    <citation type="submission" date="2018-03" db="EMBL/GenBank/DDBJ databases">
        <title>Draft Genome Sequences of six Lactobacillus pentosus Strains Isolated from Brines of Traditionally Fermented Spanish-Style Green Table Olives.</title>
        <authorList>
            <person name="Calero-Delgado B."/>
            <person name="Martin-Platero A.M."/>
            <person name="Perez-Pulido A.J."/>
            <person name="Benitez-Cabello A."/>
            <person name="Casimiro-Soriguer C.S."/>
            <person name="Martinez-Bueno M."/>
            <person name="Arroyo-Lopez F.N."/>
            <person name="Rodriguez-Gomez F."/>
            <person name="Bautista-Gallego J."/>
            <person name="Garrido-Fernandez A."/>
            <person name="Jimenez-Diaz R."/>
        </authorList>
    </citation>
    <scope>NUCLEOTIDE SEQUENCE [LARGE SCALE GENOMIC DNA]</scope>
    <source>
        <strain evidence="6 7">IG2</strain>
    </source>
</reference>
<evidence type="ECO:0000256" key="3">
    <source>
        <dbReference type="ARBA" id="ARBA00022448"/>
    </source>
</evidence>
<evidence type="ECO:0000256" key="2">
    <source>
        <dbReference type="ARBA" id="ARBA00005695"/>
    </source>
</evidence>
<dbReference type="InterPro" id="IPR039424">
    <property type="entry name" value="SBP_5"/>
</dbReference>